<protein>
    <submittedName>
        <fullName evidence="1">6-bladed beta-propeller</fullName>
    </submittedName>
</protein>
<organism evidence="1 2">
    <name type="scientific">Spirosoma arboris</name>
    <dbReference type="NCBI Taxonomy" id="2682092"/>
    <lineage>
        <taxon>Bacteria</taxon>
        <taxon>Pseudomonadati</taxon>
        <taxon>Bacteroidota</taxon>
        <taxon>Cytophagia</taxon>
        <taxon>Cytophagales</taxon>
        <taxon>Cytophagaceae</taxon>
        <taxon>Spirosoma</taxon>
    </lineage>
</organism>
<evidence type="ECO:0000313" key="1">
    <source>
        <dbReference type="EMBL" id="MVM33413.1"/>
    </source>
</evidence>
<dbReference type="InterPro" id="IPR011042">
    <property type="entry name" value="6-blade_b-propeller_TolB-like"/>
</dbReference>
<proteinExistence type="predicted"/>
<gene>
    <name evidence="1" type="ORF">GO755_25465</name>
</gene>
<name>A0A7K1SI24_9BACT</name>
<keyword evidence="2" id="KW-1185">Reference proteome</keyword>
<dbReference type="Gene3D" id="2.120.10.30">
    <property type="entry name" value="TolB, C-terminal domain"/>
    <property type="match status" value="1"/>
</dbReference>
<dbReference type="RefSeq" id="WP_157588133.1">
    <property type="nucleotide sequence ID" value="NZ_WPIN01000011.1"/>
</dbReference>
<reference evidence="1 2" key="1">
    <citation type="submission" date="2019-12" db="EMBL/GenBank/DDBJ databases">
        <title>Spirosoma sp. HMF4905 genome sequencing and assembly.</title>
        <authorList>
            <person name="Kang H."/>
            <person name="Cha I."/>
            <person name="Kim H."/>
            <person name="Joh K."/>
        </authorList>
    </citation>
    <scope>NUCLEOTIDE SEQUENCE [LARGE SCALE GENOMIC DNA]</scope>
    <source>
        <strain evidence="1 2">HMF4905</strain>
    </source>
</reference>
<dbReference type="EMBL" id="WPIN01000011">
    <property type="protein sequence ID" value="MVM33413.1"/>
    <property type="molecule type" value="Genomic_DNA"/>
</dbReference>
<evidence type="ECO:0000313" key="2">
    <source>
        <dbReference type="Proteomes" id="UP000436006"/>
    </source>
</evidence>
<accession>A0A7K1SI24</accession>
<dbReference type="Pfam" id="PF17170">
    <property type="entry name" value="DUF5128"/>
    <property type="match status" value="1"/>
</dbReference>
<dbReference type="Proteomes" id="UP000436006">
    <property type="component" value="Unassembled WGS sequence"/>
</dbReference>
<comment type="caution">
    <text evidence="1">The sequence shown here is derived from an EMBL/GenBank/DDBJ whole genome shotgun (WGS) entry which is preliminary data.</text>
</comment>
<dbReference type="AlphaFoldDB" id="A0A7K1SI24"/>
<sequence>MQKNSIKYFKSSLKKKHRLFGNTSLHKSHKINNLMFIVENYLFNMQRLLDYINKSIPSITFGLILIFNINCSRSNESAKLSETSIKATTIDVFSDMDSEIIIDSLIKEIDVVHLETNKKCLIGKINDIKIADNKIYILDKSINKAVYIFDRKGKFIKKIFATGAGPLEFLKPFSMDVDEDSKGLYIYDNSLKKIVKYDLNGKFLKNIKTPTYFNDFVFSNGNFIIERGLFANQLRELSPEFDKHNLIVMDSTFSKIIAGYLEPIGKDNKNNFRPISKSFSKSSDLKFFPRFSDELFIINKSNRLNSLFKFDLGDLKIESHILNGPFEDMIKYMKNNSNKHIYASDFCGTDKAIYLRTFALKESSHGDIYTFYLKNKKKAISGNKIKIESYNKIPFFIHPAYASKSEFISVLNYEIFEPFLRKLDSKADQDQILSLDKFKLTTKFINEQSNPTLLLYTIE</sequence>
<dbReference type="SUPFAM" id="SSF63825">
    <property type="entry name" value="YWTD domain"/>
    <property type="match status" value="1"/>
</dbReference>